<dbReference type="EMBL" id="JAGTXO010000002">
    <property type="protein sequence ID" value="KAG8469451.1"/>
    <property type="molecule type" value="Genomic_DNA"/>
</dbReference>
<dbReference type="AlphaFoldDB" id="A0A8J5XI65"/>
<keyword evidence="1" id="KW-0732">Signal</keyword>
<evidence type="ECO:0008006" key="4">
    <source>
        <dbReference type="Google" id="ProtNLM"/>
    </source>
</evidence>
<protein>
    <recommendedName>
        <fullName evidence="4">Secreted protein</fullName>
    </recommendedName>
</protein>
<evidence type="ECO:0000313" key="3">
    <source>
        <dbReference type="Proteomes" id="UP000751190"/>
    </source>
</evidence>
<accession>A0A8J5XI65</accession>
<feature type="chain" id="PRO_5035303390" description="Secreted protein" evidence="1">
    <location>
        <begin position="18"/>
        <end position="70"/>
    </location>
</feature>
<evidence type="ECO:0000256" key="1">
    <source>
        <dbReference type="SAM" id="SignalP"/>
    </source>
</evidence>
<keyword evidence="3" id="KW-1185">Reference proteome</keyword>
<evidence type="ECO:0000313" key="2">
    <source>
        <dbReference type="EMBL" id="KAG8469451.1"/>
    </source>
</evidence>
<dbReference type="Proteomes" id="UP000751190">
    <property type="component" value="Unassembled WGS sequence"/>
</dbReference>
<name>A0A8J5XI65_DIALT</name>
<sequence length="70" mass="7525">MCRLLCLPCELVGVCVSAITDCACVICACIEGCVVAVFRFLCLPCKCMVDCVYGRRMVGGPVLLAAEYRV</sequence>
<gene>
    <name evidence="2" type="ORF">KFE25_005906</name>
</gene>
<organism evidence="2 3">
    <name type="scientific">Diacronema lutheri</name>
    <name type="common">Unicellular marine alga</name>
    <name type="synonym">Monochrysis lutheri</name>
    <dbReference type="NCBI Taxonomy" id="2081491"/>
    <lineage>
        <taxon>Eukaryota</taxon>
        <taxon>Haptista</taxon>
        <taxon>Haptophyta</taxon>
        <taxon>Pavlovophyceae</taxon>
        <taxon>Pavlovales</taxon>
        <taxon>Pavlovaceae</taxon>
        <taxon>Diacronema</taxon>
    </lineage>
</organism>
<feature type="signal peptide" evidence="1">
    <location>
        <begin position="1"/>
        <end position="17"/>
    </location>
</feature>
<reference evidence="2" key="1">
    <citation type="submission" date="2021-05" db="EMBL/GenBank/DDBJ databases">
        <title>The genome of the haptophyte Pavlova lutheri (Diacronema luteri, Pavlovales) - a model for lipid biosynthesis in eukaryotic algae.</title>
        <authorList>
            <person name="Hulatt C.J."/>
            <person name="Posewitz M.C."/>
        </authorList>
    </citation>
    <scope>NUCLEOTIDE SEQUENCE</scope>
    <source>
        <strain evidence="2">NIVA-4/92</strain>
    </source>
</reference>
<comment type="caution">
    <text evidence="2">The sequence shown here is derived from an EMBL/GenBank/DDBJ whole genome shotgun (WGS) entry which is preliminary data.</text>
</comment>
<proteinExistence type="predicted"/>